<dbReference type="AlphaFoldDB" id="A0AA37TLP8"/>
<dbReference type="SUPFAM" id="SSF53271">
    <property type="entry name" value="PRTase-like"/>
    <property type="match status" value="1"/>
</dbReference>
<evidence type="ECO:0000313" key="2">
    <source>
        <dbReference type="EMBL" id="GLS83489.1"/>
    </source>
</evidence>
<protein>
    <recommendedName>
        <fullName evidence="4">ComF family protein</fullName>
    </recommendedName>
</protein>
<evidence type="ECO:0008006" key="4">
    <source>
        <dbReference type="Google" id="ProtNLM"/>
    </source>
</evidence>
<comment type="similarity">
    <text evidence="1">Belongs to the ComF/GntX family.</text>
</comment>
<dbReference type="InterPro" id="IPR029057">
    <property type="entry name" value="PRTase-like"/>
</dbReference>
<sequence length="174" mass="19351">MVVAACYYACHAGKGINQLKHGGQLVWVAPLAKLLLLRLNVLWNNGLIEPVQAIVPVPQALTSRLTRGFNQAEVIAHELSRHCGIPVIELFVARSKTPQQGLNRQQRLNNLRQVFELKESPTLKHIAIIDDVYTTGATSQALANLLKPYAVECQVWVLARTQTKSALQEHSRCE</sequence>
<keyword evidence="3" id="KW-1185">Reference proteome</keyword>
<accession>A0AA37TLP8</accession>
<dbReference type="PANTHER" id="PTHR47505:SF1">
    <property type="entry name" value="DNA UTILIZATION PROTEIN YHGH"/>
    <property type="match status" value="1"/>
</dbReference>
<comment type="caution">
    <text evidence="2">The sequence shown here is derived from an EMBL/GenBank/DDBJ whole genome shotgun (WGS) entry which is preliminary data.</text>
</comment>
<proteinExistence type="inferred from homology"/>
<dbReference type="CDD" id="cd06223">
    <property type="entry name" value="PRTases_typeI"/>
    <property type="match status" value="1"/>
</dbReference>
<dbReference type="PANTHER" id="PTHR47505">
    <property type="entry name" value="DNA UTILIZATION PROTEIN YHGH"/>
    <property type="match status" value="1"/>
</dbReference>
<dbReference type="Proteomes" id="UP001157439">
    <property type="component" value="Unassembled WGS sequence"/>
</dbReference>
<dbReference type="EMBL" id="BSPO01000002">
    <property type="protein sequence ID" value="GLS83489.1"/>
    <property type="molecule type" value="Genomic_DNA"/>
</dbReference>
<organism evidence="2 3">
    <name type="scientific">Paraferrimonas haliotis</name>
    <dbReference type="NCBI Taxonomy" id="2013866"/>
    <lineage>
        <taxon>Bacteria</taxon>
        <taxon>Pseudomonadati</taxon>
        <taxon>Pseudomonadota</taxon>
        <taxon>Gammaproteobacteria</taxon>
        <taxon>Alteromonadales</taxon>
        <taxon>Ferrimonadaceae</taxon>
        <taxon>Paraferrimonas</taxon>
    </lineage>
</organism>
<name>A0AA37TLP8_9GAMM</name>
<dbReference type="InterPro" id="IPR051910">
    <property type="entry name" value="ComF/GntX_DNA_util-trans"/>
</dbReference>
<evidence type="ECO:0000313" key="3">
    <source>
        <dbReference type="Proteomes" id="UP001157439"/>
    </source>
</evidence>
<dbReference type="InterPro" id="IPR000836">
    <property type="entry name" value="PRTase_dom"/>
</dbReference>
<dbReference type="Gene3D" id="3.40.50.2020">
    <property type="match status" value="1"/>
</dbReference>
<reference evidence="2 3" key="1">
    <citation type="journal article" date="2014" name="Int. J. Syst. Evol. Microbiol.">
        <title>Complete genome sequence of Corynebacterium casei LMG S-19264T (=DSM 44701T), isolated from a smear-ripened cheese.</title>
        <authorList>
            <consortium name="US DOE Joint Genome Institute (JGI-PGF)"/>
            <person name="Walter F."/>
            <person name="Albersmeier A."/>
            <person name="Kalinowski J."/>
            <person name="Ruckert C."/>
        </authorList>
    </citation>
    <scope>NUCLEOTIDE SEQUENCE [LARGE SCALE GENOMIC DNA]</scope>
    <source>
        <strain evidence="2 3">NBRC 112785</strain>
    </source>
</reference>
<evidence type="ECO:0000256" key="1">
    <source>
        <dbReference type="ARBA" id="ARBA00008007"/>
    </source>
</evidence>
<gene>
    <name evidence="2" type="ORF">GCM10007894_14660</name>
</gene>